<dbReference type="Pfam" id="PF20240">
    <property type="entry name" value="DUF6597"/>
    <property type="match status" value="1"/>
</dbReference>
<dbReference type="GO" id="GO:0003700">
    <property type="term" value="F:DNA-binding transcription factor activity"/>
    <property type="evidence" value="ECO:0007669"/>
    <property type="project" value="InterPro"/>
</dbReference>
<dbReference type="EMBL" id="LK932516">
    <property type="protein sequence ID" value="CDS87488.1"/>
    <property type="molecule type" value="Genomic_DNA"/>
</dbReference>
<dbReference type="SUPFAM" id="SSF46689">
    <property type="entry name" value="Homeodomain-like"/>
    <property type="match status" value="1"/>
</dbReference>
<dbReference type="InterPro" id="IPR046532">
    <property type="entry name" value="DUF6597"/>
</dbReference>
<evidence type="ECO:0000313" key="6">
    <source>
        <dbReference type="EMBL" id="CDS87488.1"/>
    </source>
</evidence>
<name>A0A069A9Y8_CLODI</name>
<dbReference type="Gene3D" id="1.10.10.60">
    <property type="entry name" value="Homeodomain-like"/>
    <property type="match status" value="1"/>
</dbReference>
<dbReference type="PATRIC" id="fig|1496.854.peg.2955"/>
<gene>
    <name evidence="7" type="ORF">BN1095_470105</name>
    <name evidence="6" type="ORF">BN1096_620062</name>
    <name evidence="5" type="ORF">BN1097_250062</name>
</gene>
<dbReference type="GeneID" id="66354136"/>
<protein>
    <submittedName>
        <fullName evidence="6">Transcriptional regulator, AraC family</fullName>
    </submittedName>
</protein>
<dbReference type="InterPro" id="IPR018062">
    <property type="entry name" value="HTH_AraC-typ_CS"/>
</dbReference>
<keyword evidence="3" id="KW-0804">Transcription</keyword>
<dbReference type="PROSITE" id="PS00041">
    <property type="entry name" value="HTH_ARAC_FAMILY_1"/>
    <property type="match status" value="1"/>
</dbReference>
<feature type="domain" description="HTH araC/xylS-type" evidence="4">
    <location>
        <begin position="158"/>
        <end position="258"/>
    </location>
</feature>
<evidence type="ECO:0000313" key="7">
    <source>
        <dbReference type="EMBL" id="CDT42641.1"/>
    </source>
</evidence>
<keyword evidence="2" id="KW-0238">DNA-binding</keyword>
<dbReference type="SMART" id="SM00342">
    <property type="entry name" value="HTH_ARAC"/>
    <property type="match status" value="1"/>
</dbReference>
<evidence type="ECO:0000313" key="5">
    <source>
        <dbReference type="EMBL" id="CDS84139.1"/>
    </source>
</evidence>
<dbReference type="KEGG" id="pdf:CD630DERM_17250"/>
<dbReference type="EMBL" id="LK932360">
    <property type="protein sequence ID" value="CDS84139.1"/>
    <property type="molecule type" value="Genomic_DNA"/>
</dbReference>
<dbReference type="EMBL" id="LK933149">
    <property type="protein sequence ID" value="CDT42641.1"/>
    <property type="molecule type" value="Genomic_DNA"/>
</dbReference>
<keyword evidence="1" id="KW-0805">Transcription regulation</keyword>
<reference evidence="6" key="1">
    <citation type="submission" date="2014-07" db="EMBL/GenBank/DDBJ databases">
        <authorList>
            <person name="Monot Marc"/>
        </authorList>
    </citation>
    <scope>NUCLEOTIDE SEQUENCE</scope>
    <source>
        <strain evidence="7">7032989</strain>
        <strain evidence="5">7032994</strain>
    </source>
</reference>
<accession>A0A069A9Y8</accession>
<evidence type="ECO:0000259" key="4">
    <source>
        <dbReference type="PROSITE" id="PS01124"/>
    </source>
</evidence>
<evidence type="ECO:0000256" key="2">
    <source>
        <dbReference type="ARBA" id="ARBA00023125"/>
    </source>
</evidence>
<dbReference type="RefSeq" id="WP_009896869.1">
    <property type="nucleotide sequence ID" value="NZ_BAABSG010000001.1"/>
</dbReference>
<organism evidence="6">
    <name type="scientific">Clostridioides difficile</name>
    <name type="common">Peptoclostridium difficile</name>
    <dbReference type="NCBI Taxonomy" id="1496"/>
    <lineage>
        <taxon>Bacteria</taxon>
        <taxon>Bacillati</taxon>
        <taxon>Bacillota</taxon>
        <taxon>Clostridia</taxon>
        <taxon>Peptostreptococcales</taxon>
        <taxon>Peptostreptococcaceae</taxon>
        <taxon>Clostridioides</taxon>
    </lineage>
</organism>
<sequence>MNKIINNILNTCKQYTYILPHKLLRQYIAHYTISIPDTSIKENLTLIPDASGCMIFKFDKKGIESAFWGATTKTTIVKNDIENVLFRVFVEFRPGGVYYLTGLSQRESTDLKISLEDFNTLFSLEVNSIFERTSTIKELVEQLDMLFLSYLLKSNIVDMTIPILENARKQNSIMSVKNISQISCYSERHLNRIFNNSLGMSVKSYLRLLRINLVLQEIQNNKIPFATLAQDIGYYDQSHFINDFKSICGVNPTTYIKNLSDFYNEKYKF</sequence>
<evidence type="ECO:0000256" key="3">
    <source>
        <dbReference type="ARBA" id="ARBA00023163"/>
    </source>
</evidence>
<dbReference type="AlphaFoldDB" id="A0A069A9Y8"/>
<evidence type="ECO:0000256" key="1">
    <source>
        <dbReference type="ARBA" id="ARBA00023015"/>
    </source>
</evidence>
<dbReference type="PANTHER" id="PTHR46796">
    <property type="entry name" value="HTH-TYPE TRANSCRIPTIONAL ACTIVATOR RHAS-RELATED"/>
    <property type="match status" value="1"/>
</dbReference>
<dbReference type="PROSITE" id="PS01124">
    <property type="entry name" value="HTH_ARAC_FAMILY_2"/>
    <property type="match status" value="1"/>
</dbReference>
<dbReference type="GO" id="GO:0043565">
    <property type="term" value="F:sequence-specific DNA binding"/>
    <property type="evidence" value="ECO:0007669"/>
    <property type="project" value="InterPro"/>
</dbReference>
<dbReference type="InterPro" id="IPR050204">
    <property type="entry name" value="AraC_XylS_family_regulators"/>
</dbReference>
<dbReference type="Pfam" id="PF12833">
    <property type="entry name" value="HTH_18"/>
    <property type="match status" value="1"/>
</dbReference>
<proteinExistence type="predicted"/>
<dbReference type="InterPro" id="IPR018060">
    <property type="entry name" value="HTH_AraC"/>
</dbReference>
<dbReference type="InterPro" id="IPR009057">
    <property type="entry name" value="Homeodomain-like_sf"/>
</dbReference>
<dbReference type="PANTHER" id="PTHR46796:SF13">
    <property type="entry name" value="HTH-TYPE TRANSCRIPTIONAL ACTIVATOR RHAS"/>
    <property type="match status" value="1"/>
</dbReference>